<reference evidence="1" key="1">
    <citation type="submission" date="2020-10" db="EMBL/GenBank/DDBJ databases">
        <authorList>
            <person name="Kusch S."/>
        </authorList>
    </citation>
    <scope>NUCLEOTIDE SEQUENCE</scope>
    <source>
        <strain evidence="1">SwB9</strain>
    </source>
</reference>
<proteinExistence type="predicted"/>
<evidence type="ECO:0000313" key="2">
    <source>
        <dbReference type="Proteomes" id="UP000624404"/>
    </source>
</evidence>
<dbReference type="AlphaFoldDB" id="A0A8H2VNG6"/>
<comment type="caution">
    <text evidence="1">The sequence shown here is derived from an EMBL/GenBank/DDBJ whole genome shotgun (WGS) entry which is preliminary data.</text>
</comment>
<sequence length="186" mass="21417">MKIQSCEASVSALLASHWLRENAKNIETWRGHCCIWDFLAGISTLHVPISTLIRPRRILIFPVADESINQYSTNVTYIMCAFKVQHFIHFHTCVLLFCTYNAMHFLYLTHSISHENTSFTQVKKTICDSDSRIELTMLLIKKQYPGQGHGTKLTNLMGREQFIQGRGSLGRWIDCFSQVTDLERFG</sequence>
<keyword evidence="2" id="KW-1185">Reference proteome</keyword>
<dbReference type="Proteomes" id="UP000624404">
    <property type="component" value="Unassembled WGS sequence"/>
</dbReference>
<name>A0A8H2VNG6_9HELO</name>
<gene>
    <name evidence="1" type="ORF">SCLTRI_LOCUS1331</name>
</gene>
<accession>A0A8H2VNG6</accession>
<evidence type="ECO:0000313" key="1">
    <source>
        <dbReference type="EMBL" id="CAD6441545.1"/>
    </source>
</evidence>
<organism evidence="1 2">
    <name type="scientific">Sclerotinia trifoliorum</name>
    <dbReference type="NCBI Taxonomy" id="28548"/>
    <lineage>
        <taxon>Eukaryota</taxon>
        <taxon>Fungi</taxon>
        <taxon>Dikarya</taxon>
        <taxon>Ascomycota</taxon>
        <taxon>Pezizomycotina</taxon>
        <taxon>Leotiomycetes</taxon>
        <taxon>Helotiales</taxon>
        <taxon>Sclerotiniaceae</taxon>
        <taxon>Sclerotinia</taxon>
    </lineage>
</organism>
<dbReference type="EMBL" id="CAJHIA010000006">
    <property type="protein sequence ID" value="CAD6441545.1"/>
    <property type="molecule type" value="Genomic_DNA"/>
</dbReference>
<protein>
    <submittedName>
        <fullName evidence="1">75d40bb3-ccf3-4bc4-92f2-1059aec30698</fullName>
    </submittedName>
</protein>